<reference evidence="4" key="1">
    <citation type="journal article" date="2012" name="Science">
        <title>The Paleozoic origin of enzymatic lignin decomposition reconstructed from 31 fungal genomes.</title>
        <authorList>
            <person name="Floudas D."/>
            <person name="Binder M."/>
            <person name="Riley R."/>
            <person name="Barry K."/>
            <person name="Blanchette R.A."/>
            <person name="Henrissat B."/>
            <person name="Martinez A.T."/>
            <person name="Otillar R."/>
            <person name="Spatafora J.W."/>
            <person name="Yadav J.S."/>
            <person name="Aerts A."/>
            <person name="Benoit I."/>
            <person name="Boyd A."/>
            <person name="Carlson A."/>
            <person name="Copeland A."/>
            <person name="Coutinho P.M."/>
            <person name="de Vries R.P."/>
            <person name="Ferreira P."/>
            <person name="Findley K."/>
            <person name="Foster B."/>
            <person name="Gaskell J."/>
            <person name="Glotzer D."/>
            <person name="Gorecki P."/>
            <person name="Heitman J."/>
            <person name="Hesse C."/>
            <person name="Hori C."/>
            <person name="Igarashi K."/>
            <person name="Jurgens J.A."/>
            <person name="Kallen N."/>
            <person name="Kersten P."/>
            <person name="Kohler A."/>
            <person name="Kuees U."/>
            <person name="Kumar T.K.A."/>
            <person name="Kuo A."/>
            <person name="LaButti K."/>
            <person name="Larrondo L.F."/>
            <person name="Lindquist E."/>
            <person name="Ling A."/>
            <person name="Lombard V."/>
            <person name="Lucas S."/>
            <person name="Lundell T."/>
            <person name="Martin R."/>
            <person name="McLaughlin D.J."/>
            <person name="Morgenstern I."/>
            <person name="Morin E."/>
            <person name="Murat C."/>
            <person name="Nagy L.G."/>
            <person name="Nolan M."/>
            <person name="Ohm R.A."/>
            <person name="Patyshakuliyeva A."/>
            <person name="Rokas A."/>
            <person name="Ruiz-Duenas F.J."/>
            <person name="Sabat G."/>
            <person name="Salamov A."/>
            <person name="Samejima M."/>
            <person name="Schmutz J."/>
            <person name="Slot J.C."/>
            <person name="St John F."/>
            <person name="Stenlid J."/>
            <person name="Sun H."/>
            <person name="Sun S."/>
            <person name="Syed K."/>
            <person name="Tsang A."/>
            <person name="Wiebenga A."/>
            <person name="Young D."/>
            <person name="Pisabarro A."/>
            <person name="Eastwood D.C."/>
            <person name="Martin F."/>
            <person name="Cullen D."/>
            <person name="Grigoriev I.V."/>
            <person name="Hibbett D.S."/>
        </authorList>
    </citation>
    <scope>NUCLEOTIDE SEQUENCE [LARGE SCALE GENOMIC DNA]</scope>
    <source>
        <strain evidence="4">TFB10046</strain>
    </source>
</reference>
<sequence>MTAAKQQLCLSCSSSPAPKGAEPPFRTSCCERPICAACLQRTPRLREYSPCLACLAGTGAASRSFAAARTTPATEQRRREENMFVLGDDDEDEDEDVDCDAPPEYSVNPAHDAGPPPENTAVSAEPVGPPIYHVQRGDTLQGLAFRFGIDGRELCTLNKLPFSALSTTPHLLHTRRTITLPLSAKNLSSLPAPPTAEEAEKKRRERAEKRFQFVTKEVDWRVARTYVALAEDEDGDQLARDFKGKEGWTTKASISREGAPLEARAVDQYLDDEQWERANGAPRIQRFPVKV</sequence>
<dbReference type="eggNOG" id="ENOG502S93U">
    <property type="taxonomic scope" value="Eukaryota"/>
</dbReference>
<evidence type="ECO:0000313" key="3">
    <source>
        <dbReference type="EMBL" id="EJD37732.1"/>
    </source>
</evidence>
<keyword evidence="4" id="KW-1185">Reference proteome</keyword>
<name>J0D0E2_AURST</name>
<feature type="region of interest" description="Disordered" evidence="1">
    <location>
        <begin position="65"/>
        <end position="128"/>
    </location>
</feature>
<feature type="compositionally biased region" description="Low complexity" evidence="1">
    <location>
        <begin position="65"/>
        <end position="74"/>
    </location>
</feature>
<evidence type="ECO:0000259" key="2">
    <source>
        <dbReference type="PROSITE" id="PS51782"/>
    </source>
</evidence>
<gene>
    <name evidence="3" type="ORF">AURDEDRAFT_116704</name>
</gene>
<dbReference type="EMBL" id="JH687836">
    <property type="protein sequence ID" value="EJD37732.1"/>
    <property type="molecule type" value="Genomic_DNA"/>
</dbReference>
<proteinExistence type="predicted"/>
<dbReference type="PROSITE" id="PS51782">
    <property type="entry name" value="LYSM"/>
    <property type="match status" value="1"/>
</dbReference>
<dbReference type="InterPro" id="IPR018392">
    <property type="entry name" value="LysM"/>
</dbReference>
<evidence type="ECO:0000313" key="4">
    <source>
        <dbReference type="Proteomes" id="UP000006514"/>
    </source>
</evidence>
<protein>
    <recommendedName>
        <fullName evidence="2">LysM domain-containing protein</fullName>
    </recommendedName>
</protein>
<organism evidence="3 4">
    <name type="scientific">Auricularia subglabra (strain TFB-10046 / SS5)</name>
    <name type="common">White-rot fungus</name>
    <name type="synonym">Auricularia delicata (strain TFB10046)</name>
    <dbReference type="NCBI Taxonomy" id="717982"/>
    <lineage>
        <taxon>Eukaryota</taxon>
        <taxon>Fungi</taxon>
        <taxon>Dikarya</taxon>
        <taxon>Basidiomycota</taxon>
        <taxon>Agaricomycotina</taxon>
        <taxon>Agaricomycetes</taxon>
        <taxon>Auriculariales</taxon>
        <taxon>Auriculariaceae</taxon>
        <taxon>Auricularia</taxon>
    </lineage>
</organism>
<feature type="domain" description="LysM" evidence="2">
    <location>
        <begin position="130"/>
        <end position="180"/>
    </location>
</feature>
<dbReference type="InterPro" id="IPR036779">
    <property type="entry name" value="LysM_dom_sf"/>
</dbReference>
<dbReference type="AlphaFoldDB" id="J0D0E2"/>
<dbReference type="OMA" id="DPCLACL"/>
<dbReference type="Pfam" id="PF01476">
    <property type="entry name" value="LysM"/>
    <property type="match status" value="1"/>
</dbReference>
<accession>J0D0E2</accession>
<feature type="compositionally biased region" description="Acidic residues" evidence="1">
    <location>
        <begin position="87"/>
        <end position="101"/>
    </location>
</feature>
<dbReference type="SUPFAM" id="SSF54106">
    <property type="entry name" value="LysM domain"/>
    <property type="match status" value="1"/>
</dbReference>
<dbReference type="Gene3D" id="3.10.350.10">
    <property type="entry name" value="LysM domain"/>
    <property type="match status" value="1"/>
</dbReference>
<dbReference type="KEGG" id="adl:AURDEDRAFT_116704"/>
<evidence type="ECO:0000256" key="1">
    <source>
        <dbReference type="SAM" id="MobiDB-lite"/>
    </source>
</evidence>
<dbReference type="InParanoid" id="J0D0E2"/>
<dbReference type="OrthoDB" id="2107166at2759"/>
<dbReference type="Proteomes" id="UP000006514">
    <property type="component" value="Unassembled WGS sequence"/>
</dbReference>